<sequence length="144" mass="16318">MFSTVVIPLVQEKEREKKEKDKEGKEKDKKTVNGHLFAPVSSNQAAQCSQCNKSFNNKEAFYCTYCNASVHKGCRDSLPVCAKVKMKVQLPSRYSTTDSVVLCCPAANIDFLFTYVFILYLVAQTAVCSSRFKLFSYSHNEEQM</sequence>
<name>A0A3Q1EJU9_9TELE</name>
<dbReference type="PANTHER" id="PTHR13944:SF18">
    <property type="entry name" value="A-KINASE ANCHOR PROTEIN 13"/>
    <property type="match status" value="1"/>
</dbReference>
<dbReference type="PROSITE" id="PS00479">
    <property type="entry name" value="ZF_DAG_PE_1"/>
    <property type="match status" value="1"/>
</dbReference>
<keyword evidence="5" id="KW-1185">Reference proteome</keyword>
<dbReference type="AlphaFoldDB" id="A0A3Q1EJU9"/>
<evidence type="ECO:0000313" key="5">
    <source>
        <dbReference type="Proteomes" id="UP000257200"/>
    </source>
</evidence>
<evidence type="ECO:0000256" key="2">
    <source>
        <dbReference type="ARBA" id="ARBA00022833"/>
    </source>
</evidence>
<feature type="domain" description="Phorbol-ester/DAG-type" evidence="3">
    <location>
        <begin position="34"/>
        <end position="81"/>
    </location>
</feature>
<dbReference type="GO" id="GO:0016020">
    <property type="term" value="C:membrane"/>
    <property type="evidence" value="ECO:0007669"/>
    <property type="project" value="TreeGrafter"/>
</dbReference>
<dbReference type="Pfam" id="PF00130">
    <property type="entry name" value="C1_1"/>
    <property type="match status" value="1"/>
</dbReference>
<dbReference type="InterPro" id="IPR051632">
    <property type="entry name" value="Rho_GEF"/>
</dbReference>
<evidence type="ECO:0000313" key="4">
    <source>
        <dbReference type="Ensembl" id="ENSAPOP00000003497.1"/>
    </source>
</evidence>
<dbReference type="SMART" id="SM00109">
    <property type="entry name" value="C1"/>
    <property type="match status" value="1"/>
</dbReference>
<dbReference type="PANTHER" id="PTHR13944">
    <property type="entry name" value="AGAP007712-PA"/>
    <property type="match status" value="1"/>
</dbReference>
<protein>
    <recommendedName>
        <fullName evidence="3">Phorbol-ester/DAG-type domain-containing protein</fullName>
    </recommendedName>
</protein>
<dbReference type="InParanoid" id="A0A3Q1EJU9"/>
<keyword evidence="2" id="KW-0862">Zinc</keyword>
<dbReference type="GO" id="GO:0035023">
    <property type="term" value="P:regulation of Rho protein signal transduction"/>
    <property type="evidence" value="ECO:0007669"/>
    <property type="project" value="TreeGrafter"/>
</dbReference>
<accession>A0A3Q1EJU9</accession>
<dbReference type="Proteomes" id="UP000257200">
    <property type="component" value="Unplaced"/>
</dbReference>
<evidence type="ECO:0000256" key="1">
    <source>
        <dbReference type="ARBA" id="ARBA00022723"/>
    </source>
</evidence>
<dbReference type="Gene3D" id="3.30.60.20">
    <property type="match status" value="1"/>
</dbReference>
<dbReference type="GO" id="GO:0046872">
    <property type="term" value="F:metal ion binding"/>
    <property type="evidence" value="ECO:0007669"/>
    <property type="project" value="UniProtKB-KW"/>
</dbReference>
<dbReference type="GO" id="GO:0071875">
    <property type="term" value="P:adrenergic receptor signaling pathway"/>
    <property type="evidence" value="ECO:0007669"/>
    <property type="project" value="TreeGrafter"/>
</dbReference>
<dbReference type="SUPFAM" id="SSF57889">
    <property type="entry name" value="Cysteine-rich domain"/>
    <property type="match status" value="1"/>
</dbReference>
<reference evidence="4" key="2">
    <citation type="submission" date="2025-09" db="UniProtKB">
        <authorList>
            <consortium name="Ensembl"/>
        </authorList>
    </citation>
    <scope>IDENTIFICATION</scope>
</reference>
<dbReference type="GeneTree" id="ENSGT00940000154146"/>
<dbReference type="GO" id="GO:0005078">
    <property type="term" value="F:MAP-kinase scaffold activity"/>
    <property type="evidence" value="ECO:0007669"/>
    <property type="project" value="TreeGrafter"/>
</dbReference>
<dbReference type="Ensembl" id="ENSAPOT00000011631.1">
    <property type="protein sequence ID" value="ENSAPOP00000003497.1"/>
    <property type="gene ID" value="ENSAPOG00000005007.1"/>
</dbReference>
<proteinExistence type="predicted"/>
<dbReference type="GO" id="GO:0015629">
    <property type="term" value="C:actin cytoskeleton"/>
    <property type="evidence" value="ECO:0007669"/>
    <property type="project" value="TreeGrafter"/>
</dbReference>
<dbReference type="InterPro" id="IPR046349">
    <property type="entry name" value="C1-like_sf"/>
</dbReference>
<reference evidence="4" key="1">
    <citation type="submission" date="2025-08" db="UniProtKB">
        <authorList>
            <consortium name="Ensembl"/>
        </authorList>
    </citation>
    <scope>IDENTIFICATION</scope>
</reference>
<evidence type="ECO:0000259" key="3">
    <source>
        <dbReference type="PROSITE" id="PS50081"/>
    </source>
</evidence>
<dbReference type="STRING" id="80966.ENSAPOP00000003497"/>
<dbReference type="InterPro" id="IPR002219">
    <property type="entry name" value="PKC_DAG/PE"/>
</dbReference>
<organism evidence="4 5">
    <name type="scientific">Acanthochromis polyacanthus</name>
    <name type="common">spiny chromis</name>
    <dbReference type="NCBI Taxonomy" id="80966"/>
    <lineage>
        <taxon>Eukaryota</taxon>
        <taxon>Metazoa</taxon>
        <taxon>Chordata</taxon>
        <taxon>Craniata</taxon>
        <taxon>Vertebrata</taxon>
        <taxon>Euteleostomi</taxon>
        <taxon>Actinopterygii</taxon>
        <taxon>Neopterygii</taxon>
        <taxon>Teleostei</taxon>
        <taxon>Neoteleostei</taxon>
        <taxon>Acanthomorphata</taxon>
        <taxon>Ovalentaria</taxon>
        <taxon>Pomacentridae</taxon>
        <taxon>Acanthochromis</taxon>
    </lineage>
</organism>
<dbReference type="GO" id="GO:0043123">
    <property type="term" value="P:positive regulation of canonical NF-kappaB signal transduction"/>
    <property type="evidence" value="ECO:0007669"/>
    <property type="project" value="TreeGrafter"/>
</dbReference>
<keyword evidence="1" id="KW-0479">Metal-binding</keyword>
<dbReference type="PROSITE" id="PS50081">
    <property type="entry name" value="ZF_DAG_PE_2"/>
    <property type="match status" value="1"/>
</dbReference>